<dbReference type="Proteomes" id="UP000271974">
    <property type="component" value="Unassembled WGS sequence"/>
</dbReference>
<sequence>MGVFLRLLWFPRSILSDPLNSCSSRNFESMGSTLIRNFALPGSSIFLMLAIVATSQKPLWSFMDRELISRVYNPLRFRCAIHGSTSTFPRSTTGTVAIKFDAIFFEGKGCPTSSKYSLNFAAPAVRFGIFVIRSLINGRMSCLMRPPHRIVVHSRCT</sequence>
<evidence type="ECO:0000313" key="2">
    <source>
        <dbReference type="EMBL" id="RUS91542.1"/>
    </source>
</evidence>
<evidence type="ECO:0000256" key="1">
    <source>
        <dbReference type="SAM" id="SignalP"/>
    </source>
</evidence>
<dbReference type="AlphaFoldDB" id="A0A3S1I3H7"/>
<accession>A0A3S1I3H7</accession>
<organism evidence="2 3">
    <name type="scientific">Elysia chlorotica</name>
    <name type="common">Eastern emerald elysia</name>
    <name type="synonym">Sea slug</name>
    <dbReference type="NCBI Taxonomy" id="188477"/>
    <lineage>
        <taxon>Eukaryota</taxon>
        <taxon>Metazoa</taxon>
        <taxon>Spiralia</taxon>
        <taxon>Lophotrochozoa</taxon>
        <taxon>Mollusca</taxon>
        <taxon>Gastropoda</taxon>
        <taxon>Heterobranchia</taxon>
        <taxon>Euthyneura</taxon>
        <taxon>Panpulmonata</taxon>
        <taxon>Sacoglossa</taxon>
        <taxon>Placobranchoidea</taxon>
        <taxon>Plakobranchidae</taxon>
        <taxon>Elysia</taxon>
    </lineage>
</organism>
<gene>
    <name evidence="2" type="ORF">EGW08_000657</name>
</gene>
<feature type="signal peptide" evidence="1">
    <location>
        <begin position="1"/>
        <end position="16"/>
    </location>
</feature>
<protein>
    <recommendedName>
        <fullName evidence="4">Secreted protein</fullName>
    </recommendedName>
</protein>
<proteinExistence type="predicted"/>
<evidence type="ECO:0008006" key="4">
    <source>
        <dbReference type="Google" id="ProtNLM"/>
    </source>
</evidence>
<dbReference type="EMBL" id="RQTK01000009">
    <property type="protein sequence ID" value="RUS91542.1"/>
    <property type="molecule type" value="Genomic_DNA"/>
</dbReference>
<name>A0A3S1I3H7_ELYCH</name>
<feature type="chain" id="PRO_5018672375" description="Secreted protein" evidence="1">
    <location>
        <begin position="17"/>
        <end position="157"/>
    </location>
</feature>
<reference evidence="2 3" key="1">
    <citation type="submission" date="2019-01" db="EMBL/GenBank/DDBJ databases">
        <title>A draft genome assembly of the solar-powered sea slug Elysia chlorotica.</title>
        <authorList>
            <person name="Cai H."/>
            <person name="Li Q."/>
            <person name="Fang X."/>
            <person name="Li J."/>
            <person name="Curtis N.E."/>
            <person name="Altenburger A."/>
            <person name="Shibata T."/>
            <person name="Feng M."/>
            <person name="Maeda T."/>
            <person name="Schwartz J.A."/>
            <person name="Shigenobu S."/>
            <person name="Lundholm N."/>
            <person name="Nishiyama T."/>
            <person name="Yang H."/>
            <person name="Hasebe M."/>
            <person name="Li S."/>
            <person name="Pierce S.K."/>
            <person name="Wang J."/>
        </authorList>
    </citation>
    <scope>NUCLEOTIDE SEQUENCE [LARGE SCALE GENOMIC DNA]</scope>
    <source>
        <strain evidence="2">EC2010</strain>
        <tissue evidence="2">Whole organism of an adult</tissue>
    </source>
</reference>
<keyword evidence="3" id="KW-1185">Reference proteome</keyword>
<keyword evidence="1" id="KW-0732">Signal</keyword>
<evidence type="ECO:0000313" key="3">
    <source>
        <dbReference type="Proteomes" id="UP000271974"/>
    </source>
</evidence>
<comment type="caution">
    <text evidence="2">The sequence shown here is derived from an EMBL/GenBank/DDBJ whole genome shotgun (WGS) entry which is preliminary data.</text>
</comment>